<evidence type="ECO:0000259" key="1">
    <source>
        <dbReference type="Pfam" id="PF13590"/>
    </source>
</evidence>
<keyword evidence="3" id="KW-1185">Reference proteome</keyword>
<dbReference type="PROSITE" id="PS51257">
    <property type="entry name" value="PROKAR_LIPOPROTEIN"/>
    <property type="match status" value="1"/>
</dbReference>
<feature type="domain" description="DUF4136" evidence="1">
    <location>
        <begin position="26"/>
        <end position="174"/>
    </location>
</feature>
<protein>
    <submittedName>
        <fullName evidence="2">DUF4136 domain-containing protein</fullName>
    </submittedName>
</protein>
<comment type="caution">
    <text evidence="2">The sequence shown here is derived from an EMBL/GenBank/DDBJ whole genome shotgun (WGS) entry which is preliminary data.</text>
</comment>
<evidence type="ECO:0000313" key="3">
    <source>
        <dbReference type="Proteomes" id="UP001172083"/>
    </source>
</evidence>
<evidence type="ECO:0000313" key="2">
    <source>
        <dbReference type="EMBL" id="MDN5211576.1"/>
    </source>
</evidence>
<accession>A0ABT8L2W5</accession>
<dbReference type="EMBL" id="JAUJEB010000001">
    <property type="protein sequence ID" value="MDN5211576.1"/>
    <property type="molecule type" value="Genomic_DNA"/>
</dbReference>
<gene>
    <name evidence="2" type="ORF">QQ020_05925</name>
</gene>
<proteinExistence type="predicted"/>
<dbReference type="Pfam" id="PF13590">
    <property type="entry name" value="DUF4136"/>
    <property type="match status" value="1"/>
</dbReference>
<organism evidence="2 3">
    <name type="scientific">Agaribacillus aureus</name>
    <dbReference type="NCBI Taxonomy" id="3051825"/>
    <lineage>
        <taxon>Bacteria</taxon>
        <taxon>Pseudomonadati</taxon>
        <taxon>Bacteroidota</taxon>
        <taxon>Cytophagia</taxon>
        <taxon>Cytophagales</taxon>
        <taxon>Splendidivirgaceae</taxon>
        <taxon>Agaribacillus</taxon>
    </lineage>
</organism>
<sequence>MKKYTLPFIILLGLLTGCLGYNEYLVESDYSYYGKFKNYKTFNFMTRSISDYDSSMQNPIVEKAIKTRLQQQGYRISNNKPNLLVSYKLFYEDFDFNGYNQPDIEDWVEVEDEDEEYDPVTYNLREGTLLVLLFDRKREKSIWQGYASGVFGGVDQTQIEKNMRRAIRSIFDRYQFLAEGFVVDDNNN</sequence>
<name>A0ABT8L2W5_9BACT</name>
<dbReference type="InterPro" id="IPR025411">
    <property type="entry name" value="DUF4136"/>
</dbReference>
<dbReference type="RefSeq" id="WP_346756906.1">
    <property type="nucleotide sequence ID" value="NZ_JAUJEB010000001.1"/>
</dbReference>
<dbReference type="Gene3D" id="3.30.160.670">
    <property type="match status" value="1"/>
</dbReference>
<dbReference type="Proteomes" id="UP001172083">
    <property type="component" value="Unassembled WGS sequence"/>
</dbReference>
<reference evidence="2" key="1">
    <citation type="submission" date="2023-06" db="EMBL/GenBank/DDBJ databases">
        <title>Genomic of Agaribacillus aureum.</title>
        <authorList>
            <person name="Wang G."/>
        </authorList>
    </citation>
    <scope>NUCLEOTIDE SEQUENCE</scope>
    <source>
        <strain evidence="2">BMA12</strain>
    </source>
</reference>